<dbReference type="PANTHER" id="PTHR34109">
    <property type="entry name" value="BNAUNNG04460D PROTEIN-RELATED"/>
    <property type="match status" value="1"/>
</dbReference>
<sequence length="151" mass="16261">MGQGLLPYLCCPDAAAAIDFYTSVFGATEVQRWTADDGRIGHAELSLAGEPLFLADEYPEIGVRSPYAYGGTPLSLVLSVPDAVATAERAVEAGATVERPVKAQDDGSTAGWIIDPSGHRWNLRTAAEELPVEQLREVVGDRYTITEQPER</sequence>
<dbReference type="PANTHER" id="PTHR34109:SF1">
    <property type="entry name" value="VOC DOMAIN-CONTAINING PROTEIN"/>
    <property type="match status" value="1"/>
</dbReference>
<evidence type="ECO:0000313" key="3">
    <source>
        <dbReference type="Proteomes" id="UP000632138"/>
    </source>
</evidence>
<evidence type="ECO:0000259" key="1">
    <source>
        <dbReference type="PROSITE" id="PS51819"/>
    </source>
</evidence>
<dbReference type="Gene3D" id="3.30.720.110">
    <property type="match status" value="1"/>
</dbReference>
<dbReference type="RefSeq" id="WP_203379850.1">
    <property type="nucleotide sequence ID" value="NZ_JAENHP010000012.1"/>
</dbReference>
<gene>
    <name evidence="2" type="ORF">JIG36_30585</name>
</gene>
<protein>
    <submittedName>
        <fullName evidence="2">VOC family protein</fullName>
    </submittedName>
</protein>
<name>A0ABS2AJ67_9ACTN</name>
<dbReference type="Gene3D" id="3.30.720.120">
    <property type="match status" value="1"/>
</dbReference>
<dbReference type="InterPro" id="IPR004360">
    <property type="entry name" value="Glyas_Fos-R_dOase_dom"/>
</dbReference>
<dbReference type="CDD" id="cd07246">
    <property type="entry name" value="VOC_like"/>
    <property type="match status" value="1"/>
</dbReference>
<reference evidence="2 3" key="1">
    <citation type="submission" date="2021-01" db="EMBL/GenBank/DDBJ databases">
        <title>Actinoplanes sp. nov. LDG1-06 isolated from lichen.</title>
        <authorList>
            <person name="Saeng-In P."/>
            <person name="Phongsopitanun W."/>
            <person name="Kanchanasin P."/>
            <person name="Yuki M."/>
            <person name="Kudo T."/>
            <person name="Ohkuma M."/>
            <person name="Tanasupawat S."/>
        </authorList>
    </citation>
    <scope>NUCLEOTIDE SEQUENCE [LARGE SCALE GENOMIC DNA]</scope>
    <source>
        <strain evidence="2 3">LDG1-06</strain>
    </source>
</reference>
<dbReference type="SUPFAM" id="SSF54593">
    <property type="entry name" value="Glyoxalase/Bleomycin resistance protein/Dihydroxybiphenyl dioxygenase"/>
    <property type="match status" value="1"/>
</dbReference>
<feature type="domain" description="VOC" evidence="1">
    <location>
        <begin position="2"/>
        <end position="126"/>
    </location>
</feature>
<comment type="caution">
    <text evidence="2">The sequence shown here is derived from an EMBL/GenBank/DDBJ whole genome shotgun (WGS) entry which is preliminary data.</text>
</comment>
<dbReference type="InterPro" id="IPR029068">
    <property type="entry name" value="Glyas_Bleomycin-R_OHBP_Dase"/>
</dbReference>
<dbReference type="PROSITE" id="PS51819">
    <property type="entry name" value="VOC"/>
    <property type="match status" value="1"/>
</dbReference>
<dbReference type="Pfam" id="PF00903">
    <property type="entry name" value="Glyoxalase"/>
    <property type="match status" value="1"/>
</dbReference>
<keyword evidence="3" id="KW-1185">Reference proteome</keyword>
<dbReference type="InterPro" id="IPR037523">
    <property type="entry name" value="VOC_core"/>
</dbReference>
<proteinExistence type="predicted"/>
<organism evidence="2 3">
    <name type="scientific">Paractinoplanes ovalisporus</name>
    <dbReference type="NCBI Taxonomy" id="2810368"/>
    <lineage>
        <taxon>Bacteria</taxon>
        <taxon>Bacillati</taxon>
        <taxon>Actinomycetota</taxon>
        <taxon>Actinomycetes</taxon>
        <taxon>Micromonosporales</taxon>
        <taxon>Micromonosporaceae</taxon>
        <taxon>Paractinoplanes</taxon>
    </lineage>
</organism>
<dbReference type="Proteomes" id="UP000632138">
    <property type="component" value="Unassembled WGS sequence"/>
</dbReference>
<accession>A0ABS2AJ67</accession>
<evidence type="ECO:0000313" key="2">
    <source>
        <dbReference type="EMBL" id="MBM2619867.1"/>
    </source>
</evidence>
<dbReference type="EMBL" id="JAENHP010000012">
    <property type="protein sequence ID" value="MBM2619867.1"/>
    <property type="molecule type" value="Genomic_DNA"/>
</dbReference>